<keyword evidence="4 7" id="KW-0574">Periplasm</keyword>
<feature type="domain" description="Disulphide bond isomerase DsbC/G N-terminal" evidence="8">
    <location>
        <begin position="18"/>
        <end position="85"/>
    </location>
</feature>
<dbReference type="RefSeq" id="WP_305908333.1">
    <property type="nucleotide sequence ID" value="NZ_CP157743.1"/>
</dbReference>
<feature type="domain" description="Thioredoxin-like fold" evidence="9">
    <location>
        <begin position="110"/>
        <end position="232"/>
    </location>
</feature>
<reference evidence="10 11" key="1">
    <citation type="journal article" date="2024" name="Microbiology">
        <title>Methylomarinum rosea sp. nov., a novel halophilic methanotrophic bacterium from the hypersaline Lake Elton.</title>
        <authorList>
            <person name="Suleimanov R.Z."/>
            <person name="Oshkin I.Y."/>
            <person name="Danilova O.V."/>
            <person name="Suzina N.E."/>
            <person name="Dedysh S.N."/>
        </authorList>
    </citation>
    <scope>NUCLEOTIDE SEQUENCE [LARGE SCALE GENOMIC DNA]</scope>
    <source>
        <strain evidence="10 11">Ch1-1</strain>
    </source>
</reference>
<dbReference type="EMBL" id="CP157743">
    <property type="protein sequence ID" value="XBS18933.1"/>
    <property type="molecule type" value="Genomic_DNA"/>
</dbReference>
<dbReference type="SUPFAM" id="SSF54423">
    <property type="entry name" value="DsbC/DsbG N-terminal domain-like"/>
    <property type="match status" value="1"/>
</dbReference>
<dbReference type="Gene3D" id="3.40.30.10">
    <property type="entry name" value="Glutaredoxin"/>
    <property type="match status" value="1"/>
</dbReference>
<feature type="signal peptide" evidence="7">
    <location>
        <begin position="1"/>
        <end position="21"/>
    </location>
</feature>
<organism evidence="10 11">
    <name type="scientific">Methylomarinum roseum</name>
    <dbReference type="NCBI Taxonomy" id="3067653"/>
    <lineage>
        <taxon>Bacteria</taxon>
        <taxon>Pseudomonadati</taxon>
        <taxon>Pseudomonadota</taxon>
        <taxon>Gammaproteobacteria</taxon>
        <taxon>Methylococcales</taxon>
        <taxon>Methylococcaceae</taxon>
        <taxon>Methylomarinum</taxon>
    </lineage>
</organism>
<dbReference type="Pfam" id="PF13098">
    <property type="entry name" value="Thioredoxin_2"/>
    <property type="match status" value="1"/>
</dbReference>
<dbReference type="GO" id="GO:0042597">
    <property type="term" value="C:periplasmic space"/>
    <property type="evidence" value="ECO:0007669"/>
    <property type="project" value="UniProtKB-SubCell"/>
</dbReference>
<dbReference type="Proteomes" id="UP001225378">
    <property type="component" value="Chromosome"/>
</dbReference>
<comment type="function">
    <text evidence="7">Required for disulfide bond formation in some periplasmic proteins. Acts by transferring its disulfide bond to other proteins and is reduced in the process.</text>
</comment>
<sequence length="235" mass="25654">MKKIIKLAALSSALLISSVQADEASIRQALGVSMPALEIDAVKPSEIDGLYEVTVGSNIFYVSDDGKYLVQGHVIDIAARKDLTENKLAGNRVAAIEELGEEQTIIFKPENSRYKVSVFTDIDCGYCRKLHSELDQYMAEGITIQYLFFPRAGKGSDSYKKAISVWCADDRNAALTSAKQGNEPEAKTCDNPVDEHMQLGAEFEARGTPMIVTEKGNIFPGYVPAKQLARALAAE</sequence>
<dbReference type="Gene3D" id="3.10.450.70">
    <property type="entry name" value="Disulphide bond isomerase, DsbC/G, N-terminal"/>
    <property type="match status" value="1"/>
</dbReference>
<protein>
    <recommendedName>
        <fullName evidence="7">Thiol:disulfide interchange protein</fullName>
    </recommendedName>
</protein>
<dbReference type="CDD" id="cd03020">
    <property type="entry name" value="DsbA_DsbC_DsbG"/>
    <property type="match status" value="1"/>
</dbReference>
<feature type="chain" id="PRO_5043088976" description="Thiol:disulfide interchange protein" evidence="7">
    <location>
        <begin position="22"/>
        <end position="235"/>
    </location>
</feature>
<dbReference type="InterPro" id="IPR036249">
    <property type="entry name" value="Thioredoxin-like_sf"/>
</dbReference>
<evidence type="ECO:0000256" key="1">
    <source>
        <dbReference type="ARBA" id="ARBA00004418"/>
    </source>
</evidence>
<dbReference type="PANTHER" id="PTHR35272:SF3">
    <property type="entry name" value="THIOL:DISULFIDE INTERCHANGE PROTEIN DSBC"/>
    <property type="match status" value="1"/>
</dbReference>
<evidence type="ECO:0000256" key="4">
    <source>
        <dbReference type="ARBA" id="ARBA00022764"/>
    </source>
</evidence>
<keyword evidence="3 7" id="KW-0732">Signal</keyword>
<gene>
    <name evidence="10" type="ORF">Q9L42_011145</name>
</gene>
<proteinExistence type="inferred from homology"/>
<accession>A0AAU7NPQ5</accession>
<evidence type="ECO:0000256" key="3">
    <source>
        <dbReference type="ARBA" id="ARBA00022729"/>
    </source>
</evidence>
<dbReference type="InterPro" id="IPR033954">
    <property type="entry name" value="DiS-bond_Isoase_DsbC/G"/>
</dbReference>
<keyword evidence="11" id="KW-1185">Reference proteome</keyword>
<dbReference type="InterPro" id="IPR009094">
    <property type="entry name" value="DiS-bond_isomerase_DsbC/G_N_sf"/>
</dbReference>
<dbReference type="InterPro" id="IPR051470">
    <property type="entry name" value="Thiol:disulfide_interchange"/>
</dbReference>
<evidence type="ECO:0000256" key="7">
    <source>
        <dbReference type="RuleBase" id="RU364038"/>
    </source>
</evidence>
<dbReference type="SUPFAM" id="SSF52833">
    <property type="entry name" value="Thioredoxin-like"/>
    <property type="match status" value="1"/>
</dbReference>
<comment type="similarity">
    <text evidence="2 7">Belongs to the thioredoxin family. DsbC subfamily.</text>
</comment>
<dbReference type="AlphaFoldDB" id="A0AAU7NPQ5"/>
<evidence type="ECO:0000256" key="2">
    <source>
        <dbReference type="ARBA" id="ARBA00009813"/>
    </source>
</evidence>
<dbReference type="Pfam" id="PF10411">
    <property type="entry name" value="DsbC_N"/>
    <property type="match status" value="1"/>
</dbReference>
<evidence type="ECO:0000313" key="10">
    <source>
        <dbReference type="EMBL" id="XBS18933.1"/>
    </source>
</evidence>
<name>A0AAU7NPQ5_9GAMM</name>
<dbReference type="PANTHER" id="PTHR35272">
    <property type="entry name" value="THIOL:DISULFIDE INTERCHANGE PROTEIN DSBC-RELATED"/>
    <property type="match status" value="1"/>
</dbReference>
<evidence type="ECO:0000313" key="11">
    <source>
        <dbReference type="Proteomes" id="UP001225378"/>
    </source>
</evidence>
<keyword evidence="5" id="KW-1015">Disulfide bond</keyword>
<evidence type="ECO:0000256" key="5">
    <source>
        <dbReference type="ARBA" id="ARBA00023157"/>
    </source>
</evidence>
<evidence type="ECO:0000256" key="6">
    <source>
        <dbReference type="ARBA" id="ARBA00023284"/>
    </source>
</evidence>
<evidence type="ECO:0000259" key="9">
    <source>
        <dbReference type="Pfam" id="PF13098"/>
    </source>
</evidence>
<dbReference type="InterPro" id="IPR012336">
    <property type="entry name" value="Thioredoxin-like_fold"/>
</dbReference>
<comment type="subcellular location">
    <subcellularLocation>
        <location evidence="1 7">Periplasm</location>
    </subcellularLocation>
</comment>
<evidence type="ECO:0000259" key="8">
    <source>
        <dbReference type="Pfam" id="PF10411"/>
    </source>
</evidence>
<dbReference type="KEGG" id="mech:Q9L42_011145"/>
<dbReference type="InterPro" id="IPR018950">
    <property type="entry name" value="DiS-bond_isomerase_DsbC/G_N"/>
</dbReference>
<keyword evidence="6 7" id="KW-0676">Redox-active center</keyword>